<dbReference type="AlphaFoldDB" id="A0AA44VWL4"/>
<name>A0AA44VWL4_9VIBR</name>
<dbReference type="GeneID" id="69651029"/>
<organism evidence="3 4">
    <name type="scientific">Vibrio lentus</name>
    <dbReference type="NCBI Taxonomy" id="136468"/>
    <lineage>
        <taxon>Bacteria</taxon>
        <taxon>Pseudomonadati</taxon>
        <taxon>Pseudomonadota</taxon>
        <taxon>Gammaproteobacteria</taxon>
        <taxon>Vibrionales</taxon>
        <taxon>Vibrionaceae</taxon>
        <taxon>Vibrio</taxon>
    </lineage>
</organism>
<evidence type="ECO:0000313" key="4">
    <source>
        <dbReference type="Proteomes" id="UP000239763"/>
    </source>
</evidence>
<proteinExistence type="predicted"/>
<dbReference type="RefSeq" id="WP_102299834.1">
    <property type="nucleotide sequence ID" value="NZ_AP025500.1"/>
</dbReference>
<protein>
    <recommendedName>
        <fullName evidence="2">DUF4266 domain-containing protein</fullName>
    </recommendedName>
</protein>
<dbReference type="Pfam" id="PF14086">
    <property type="entry name" value="DUF4266"/>
    <property type="match status" value="1"/>
</dbReference>
<dbReference type="EMBL" id="MCSB01000002">
    <property type="protein sequence ID" value="PME32833.1"/>
    <property type="molecule type" value="Genomic_DNA"/>
</dbReference>
<accession>A0AA44VWL4</accession>
<feature type="chain" id="PRO_5041263100" description="DUF4266 domain-containing protein" evidence="1">
    <location>
        <begin position="20"/>
        <end position="166"/>
    </location>
</feature>
<evidence type="ECO:0000259" key="2">
    <source>
        <dbReference type="Pfam" id="PF14086"/>
    </source>
</evidence>
<dbReference type="InterPro" id="IPR025362">
    <property type="entry name" value="DUF4266"/>
</dbReference>
<dbReference type="Proteomes" id="UP000239763">
    <property type="component" value="Unassembled WGS sequence"/>
</dbReference>
<gene>
    <name evidence="3" type="ORF">BCV38_03375</name>
</gene>
<keyword evidence="4" id="KW-1185">Reference proteome</keyword>
<evidence type="ECO:0000256" key="1">
    <source>
        <dbReference type="SAM" id="SignalP"/>
    </source>
</evidence>
<evidence type="ECO:0000313" key="3">
    <source>
        <dbReference type="EMBL" id="PME32833.1"/>
    </source>
</evidence>
<keyword evidence="1" id="KW-0732">Signal</keyword>
<comment type="caution">
    <text evidence="3">The sequence shown here is derived from an EMBL/GenBank/DDBJ whole genome shotgun (WGS) entry which is preliminary data.</text>
</comment>
<reference evidence="3 4" key="1">
    <citation type="journal article" date="2018" name="Nature">
        <title>A major lineage of non-tailed dsDNA viruses as unrecognized killers of marine bacteria.</title>
        <authorList>
            <person name="Kauffman K.M."/>
            <person name="Hussain F.A."/>
            <person name="Yang J."/>
            <person name="Arevalo P."/>
            <person name="Brown J.M."/>
            <person name="Chang W.K."/>
            <person name="VanInsberghe D."/>
            <person name="Elsherbini J."/>
            <person name="Sharma R.S."/>
            <person name="Cutler M.B."/>
            <person name="Kelly L."/>
            <person name="Polz M.F."/>
        </authorList>
    </citation>
    <scope>NUCLEOTIDE SEQUENCE [LARGE SCALE GENOMIC DNA]</scope>
    <source>
        <strain evidence="3 4">10N.286.55.E1</strain>
    </source>
</reference>
<sequence>MLIKATLVGLFAIPMTANAALELDLSGLGKKPTEQQTSNSSTNSDGPIIEEEIISSTVYSSGGDYSNPEAKRATRRNIEMVKPKAKQLVIEQKAPEVSNKPSALAFVDEFLGIEPVKPWEKGTLAQKEMKPGGPVPEFDVFSEKVFAYKQGSVGGSGVGGGGCGCN</sequence>
<feature type="domain" description="DUF4266" evidence="2">
    <location>
        <begin position="116"/>
        <end position="166"/>
    </location>
</feature>
<feature type="signal peptide" evidence="1">
    <location>
        <begin position="1"/>
        <end position="19"/>
    </location>
</feature>